<dbReference type="Proteomes" id="UP000680038">
    <property type="component" value="Unassembled WGS sequence"/>
</dbReference>
<evidence type="ECO:0000313" key="2">
    <source>
        <dbReference type="Proteomes" id="UP000680038"/>
    </source>
</evidence>
<dbReference type="RefSeq" id="WP_215239854.1">
    <property type="nucleotide sequence ID" value="NZ_CAJRAF010000002.1"/>
</dbReference>
<proteinExistence type="predicted"/>
<name>A0A916JDA0_9BACT</name>
<dbReference type="AlphaFoldDB" id="A0A916JDA0"/>
<dbReference type="EMBL" id="CAJRAF010000002">
    <property type="protein sequence ID" value="CAG5004309.1"/>
    <property type="molecule type" value="Genomic_DNA"/>
</dbReference>
<gene>
    <name evidence="1" type="ORF">DYBT9275_03344</name>
</gene>
<sequence length="102" mass="11275">MKAPVRLSEKVNPPLRNAFSYARDLFYAGPEGPAGKGLELGLSTVLGQTILRRLPVPFNVVAPFVAEKIIMKHGVEEGRNLLIKGLRWVKSVTEEKPVELPQ</sequence>
<accession>A0A916JDA0</accession>
<evidence type="ECO:0000313" key="1">
    <source>
        <dbReference type="EMBL" id="CAG5004309.1"/>
    </source>
</evidence>
<keyword evidence="2" id="KW-1185">Reference proteome</keyword>
<comment type="caution">
    <text evidence="1">The sequence shown here is derived from an EMBL/GenBank/DDBJ whole genome shotgun (WGS) entry which is preliminary data.</text>
</comment>
<protein>
    <submittedName>
        <fullName evidence="1">Uncharacterized protein</fullName>
    </submittedName>
</protein>
<organism evidence="1 2">
    <name type="scientific">Dyadobacter helix</name>
    <dbReference type="NCBI Taxonomy" id="2822344"/>
    <lineage>
        <taxon>Bacteria</taxon>
        <taxon>Pseudomonadati</taxon>
        <taxon>Bacteroidota</taxon>
        <taxon>Cytophagia</taxon>
        <taxon>Cytophagales</taxon>
        <taxon>Spirosomataceae</taxon>
        <taxon>Dyadobacter</taxon>
    </lineage>
</organism>
<reference evidence="1" key="1">
    <citation type="submission" date="2021-04" db="EMBL/GenBank/DDBJ databases">
        <authorList>
            <person name="Rodrigo-Torres L."/>
            <person name="Arahal R. D."/>
            <person name="Lucena T."/>
        </authorList>
    </citation>
    <scope>NUCLEOTIDE SEQUENCE</scope>
    <source>
        <strain evidence="1">CECT 9275</strain>
    </source>
</reference>